<gene>
    <name evidence="4" type="ORF">BJ979_000277</name>
</gene>
<keyword evidence="5" id="KW-1185">Reference proteome</keyword>
<dbReference type="Gene3D" id="3.40.50.720">
    <property type="entry name" value="NAD(P)-binding Rossmann-like Domain"/>
    <property type="match status" value="2"/>
</dbReference>
<dbReference type="EMBL" id="JACBZY010000001">
    <property type="protein sequence ID" value="NYG97651.1"/>
    <property type="molecule type" value="Genomic_DNA"/>
</dbReference>
<dbReference type="PANTHER" id="PTHR43333">
    <property type="entry name" value="2-HACID_DH_C DOMAIN-CONTAINING PROTEIN"/>
    <property type="match status" value="1"/>
</dbReference>
<dbReference type="GO" id="GO:0051287">
    <property type="term" value="F:NAD binding"/>
    <property type="evidence" value="ECO:0007669"/>
    <property type="project" value="InterPro"/>
</dbReference>
<organism evidence="4 5">
    <name type="scientific">Schumannella luteola</name>
    <dbReference type="NCBI Taxonomy" id="472059"/>
    <lineage>
        <taxon>Bacteria</taxon>
        <taxon>Bacillati</taxon>
        <taxon>Actinomycetota</taxon>
        <taxon>Actinomycetes</taxon>
        <taxon>Micrococcales</taxon>
        <taxon>Microbacteriaceae</taxon>
        <taxon>Schumannella</taxon>
    </lineage>
</organism>
<name>A0A852Y8V2_9MICO</name>
<reference evidence="4 5" key="1">
    <citation type="submission" date="2020-07" db="EMBL/GenBank/DDBJ databases">
        <title>Sequencing the genomes of 1000 actinobacteria strains.</title>
        <authorList>
            <person name="Klenk H.-P."/>
        </authorList>
    </citation>
    <scope>NUCLEOTIDE SEQUENCE [LARGE SCALE GENOMIC DNA]</scope>
    <source>
        <strain evidence="4 5">DSM 23141</strain>
    </source>
</reference>
<dbReference type="GO" id="GO:0016491">
    <property type="term" value="F:oxidoreductase activity"/>
    <property type="evidence" value="ECO:0007669"/>
    <property type="project" value="UniProtKB-KW"/>
</dbReference>
<dbReference type="Pfam" id="PF02826">
    <property type="entry name" value="2-Hacid_dh_C"/>
    <property type="match status" value="1"/>
</dbReference>
<comment type="caution">
    <text evidence="4">The sequence shown here is derived from an EMBL/GenBank/DDBJ whole genome shotgun (WGS) entry which is preliminary data.</text>
</comment>
<dbReference type="InterPro" id="IPR006140">
    <property type="entry name" value="D-isomer_DH_NAD-bd"/>
</dbReference>
<keyword evidence="2" id="KW-0520">NAD</keyword>
<dbReference type="SUPFAM" id="SSF51735">
    <property type="entry name" value="NAD(P)-binding Rossmann-fold domains"/>
    <property type="match status" value="1"/>
</dbReference>
<feature type="domain" description="D-isomer specific 2-hydroxyacid dehydrogenase NAD-binding" evidence="3">
    <location>
        <begin position="152"/>
        <end position="323"/>
    </location>
</feature>
<keyword evidence="1" id="KW-0560">Oxidoreductase</keyword>
<evidence type="ECO:0000259" key="3">
    <source>
        <dbReference type="Pfam" id="PF02826"/>
    </source>
</evidence>
<protein>
    <submittedName>
        <fullName evidence="4">Phosphoglycerate dehydrogenase-like enzyme</fullName>
    </submittedName>
</protein>
<dbReference type="AlphaFoldDB" id="A0A852Y8V2"/>
<dbReference type="PANTHER" id="PTHR43333:SF1">
    <property type="entry name" value="D-ISOMER SPECIFIC 2-HYDROXYACID DEHYDROGENASE NAD-BINDING DOMAIN-CONTAINING PROTEIN"/>
    <property type="match status" value="1"/>
</dbReference>
<evidence type="ECO:0000256" key="2">
    <source>
        <dbReference type="ARBA" id="ARBA00023027"/>
    </source>
</evidence>
<evidence type="ECO:0000256" key="1">
    <source>
        <dbReference type="ARBA" id="ARBA00023002"/>
    </source>
</evidence>
<accession>A0A852Y8V2</accession>
<proteinExistence type="predicted"/>
<dbReference type="RefSeq" id="WP_343046547.1">
    <property type="nucleotide sequence ID" value="NZ_JACBZY010000001.1"/>
</dbReference>
<dbReference type="CDD" id="cd05300">
    <property type="entry name" value="2-Hacid_dh_1"/>
    <property type="match status" value="1"/>
</dbReference>
<evidence type="ECO:0000313" key="5">
    <source>
        <dbReference type="Proteomes" id="UP000553888"/>
    </source>
</evidence>
<sequence>MSSDRPGSAALGSDRLRVVVAAPLSADNAELLTRLEPRIELVHRPELVHEMRWPADFSPAPGFARSPEQQAELDALIDGADALYGIPDVDPAALARAVAANPRLRWVHTMAAGGGGQVKAAGLDADQLARVAFSTSAGVHGGPLAEFAVFGVLAGAKSLPRLLQQQRAHDWSGRWLMGQISAQRVLVAGLGGIGAVVAKKLAALDVEVIGLSRRPERPEGVASIVHPDDLLEVMPTIDALVTTLPGTAATEGLLNAEVLAAARPGLTLVSVGRGTVIDEPALIEALRSGQVGFAALDVAAVEPLATDSPLWDLPNALISPHTAGLDADEDRRIAELFARNATRLLDGEELINRVDTVEFY</sequence>
<dbReference type="InterPro" id="IPR036291">
    <property type="entry name" value="NAD(P)-bd_dom_sf"/>
</dbReference>
<dbReference type="Proteomes" id="UP000553888">
    <property type="component" value="Unassembled WGS sequence"/>
</dbReference>
<evidence type="ECO:0000313" key="4">
    <source>
        <dbReference type="EMBL" id="NYG97651.1"/>
    </source>
</evidence>